<dbReference type="Gene3D" id="1.25.40.10">
    <property type="entry name" value="Tetratricopeptide repeat domain"/>
    <property type="match status" value="1"/>
</dbReference>
<keyword evidence="2" id="KW-1185">Reference proteome</keyword>
<protein>
    <submittedName>
        <fullName evidence="1">Tetratricopeptide repeat protein</fullName>
    </submittedName>
</protein>
<dbReference type="InterPro" id="IPR011990">
    <property type="entry name" value="TPR-like_helical_dom_sf"/>
</dbReference>
<dbReference type="InterPro" id="IPR029063">
    <property type="entry name" value="SAM-dependent_MTases_sf"/>
</dbReference>
<gene>
    <name evidence="1" type="ORF">P4I72_08540</name>
</gene>
<dbReference type="EMBL" id="JARLKY010000018">
    <property type="protein sequence ID" value="MEC0227169.1"/>
    <property type="molecule type" value="Genomic_DNA"/>
</dbReference>
<comment type="caution">
    <text evidence="1">The sequence shown here is derived from an EMBL/GenBank/DDBJ whole genome shotgun (WGS) entry which is preliminary data.</text>
</comment>
<organism evidence="1 2">
    <name type="scientific">Paenibacillus alba</name>
    <dbReference type="NCBI Taxonomy" id="1197127"/>
    <lineage>
        <taxon>Bacteria</taxon>
        <taxon>Bacillati</taxon>
        <taxon>Bacillota</taxon>
        <taxon>Bacilli</taxon>
        <taxon>Bacillales</taxon>
        <taxon>Paenibacillaceae</taxon>
        <taxon>Paenibacillus</taxon>
    </lineage>
</organism>
<dbReference type="Gene3D" id="3.40.50.12710">
    <property type="match status" value="1"/>
</dbReference>
<dbReference type="Proteomes" id="UP001338137">
    <property type="component" value="Unassembled WGS sequence"/>
</dbReference>
<proteinExistence type="predicted"/>
<evidence type="ECO:0000313" key="2">
    <source>
        <dbReference type="Proteomes" id="UP001338137"/>
    </source>
</evidence>
<name>A0ABU6G346_9BACL</name>
<reference evidence="1 2" key="1">
    <citation type="submission" date="2023-03" db="EMBL/GenBank/DDBJ databases">
        <title>Bacillus Genome Sequencing.</title>
        <authorList>
            <person name="Dunlap C."/>
        </authorList>
    </citation>
    <scope>NUCLEOTIDE SEQUENCE [LARGE SCALE GENOMIC DNA]</scope>
    <source>
        <strain evidence="1 2">BD-533</strain>
    </source>
</reference>
<evidence type="ECO:0000313" key="1">
    <source>
        <dbReference type="EMBL" id="MEC0227169.1"/>
    </source>
</evidence>
<dbReference type="RefSeq" id="WP_326071541.1">
    <property type="nucleotide sequence ID" value="NZ_JARLKY010000018.1"/>
</dbReference>
<dbReference type="InterPro" id="IPR038375">
    <property type="entry name" value="NDUFAF7_sf"/>
</dbReference>
<accession>A0ABU6G346</accession>
<sequence length="511" mass="58514">MSQIEQQVYRYSKAPIWELQRAYYEQQGIGAWQGDEVPSYITSNPMLAASYAEMIFGFLQDRARLGDQSETVTILELGAGSGRLAFHIMKELSQLTAYAGIPIPPYRYVMSDLAAGNVAFWQQHPDLLPFVEQGILDFAVFDAVEDTELILIQSGMRIRQGDLQQPLFIVANYFFDSIPQELIYVEDNQIYECLVTMELPEHAAQLSASDKLKQIACEYQYRKSAEYEQHSYRYRALMELYAAKLEDSHVLFPEAGLRCLERLGQFSQEGFLLLTADKGDHRLESWEYNEPPELIHHGSFSLTANYHAISTYFEHNGALSLFTQHAYHHLNVGCILMLAEPLSYGHTRLAYRRFVEQFGPDDFITVKEWLDPYADALNIPQMLAFWRLSGYDTQFFLQNSKRLAELLISGEEADFGGIAQGIALMWRGYYPLDNAHHLALESASLLYGMEMFEEALPYYLLTLKTYEDVSILYEMAICYYELNEAGKAKEFAHRTVAYDPTHEGALALLSL</sequence>
<dbReference type="SUPFAM" id="SSF53335">
    <property type="entry name" value="S-adenosyl-L-methionine-dependent methyltransferases"/>
    <property type="match status" value="1"/>
</dbReference>
<dbReference type="SUPFAM" id="SSF48452">
    <property type="entry name" value="TPR-like"/>
    <property type="match status" value="1"/>
</dbReference>